<keyword evidence="2" id="KW-0813">Transport</keyword>
<name>A0ABW2BHV3_9HYPH</name>
<gene>
    <name evidence="10" type="ORF">ACFQE0_09165</name>
</gene>
<dbReference type="Proteomes" id="UP001596292">
    <property type="component" value="Unassembled WGS sequence"/>
</dbReference>
<evidence type="ECO:0000256" key="2">
    <source>
        <dbReference type="ARBA" id="ARBA00022448"/>
    </source>
</evidence>
<evidence type="ECO:0000256" key="6">
    <source>
        <dbReference type="ARBA" id="ARBA00023065"/>
    </source>
</evidence>
<keyword evidence="11" id="KW-1185">Reference proteome</keyword>
<comment type="similarity">
    <text evidence="8">Belongs to the anion channel-forming bestrophin (TC 1.A.46) family.</text>
</comment>
<dbReference type="PANTHER" id="PTHR33281:SF19">
    <property type="entry name" value="VOLTAGE-DEPENDENT ANION CHANNEL-FORMING PROTEIN YNEE"/>
    <property type="match status" value="1"/>
</dbReference>
<proteinExistence type="inferred from homology"/>
<accession>A0ABW2BHV3</accession>
<dbReference type="EMBL" id="JBHSWN010000001">
    <property type="protein sequence ID" value="MFC6789770.1"/>
    <property type="molecule type" value="Genomic_DNA"/>
</dbReference>
<dbReference type="PANTHER" id="PTHR33281">
    <property type="entry name" value="UPF0187 PROTEIN YNEE"/>
    <property type="match status" value="1"/>
</dbReference>
<evidence type="ECO:0000256" key="8">
    <source>
        <dbReference type="ARBA" id="ARBA00034708"/>
    </source>
</evidence>
<reference evidence="11" key="1">
    <citation type="journal article" date="2019" name="Int. J. Syst. Evol. Microbiol.">
        <title>The Global Catalogue of Microorganisms (GCM) 10K type strain sequencing project: providing services to taxonomists for standard genome sequencing and annotation.</title>
        <authorList>
            <consortium name="The Broad Institute Genomics Platform"/>
            <consortium name="The Broad Institute Genome Sequencing Center for Infectious Disease"/>
            <person name="Wu L."/>
            <person name="Ma J."/>
        </authorList>
    </citation>
    <scope>NUCLEOTIDE SEQUENCE [LARGE SCALE GENOMIC DNA]</scope>
    <source>
        <strain evidence="11">CCUG 48316</strain>
    </source>
</reference>
<evidence type="ECO:0000313" key="11">
    <source>
        <dbReference type="Proteomes" id="UP001596292"/>
    </source>
</evidence>
<dbReference type="InterPro" id="IPR044669">
    <property type="entry name" value="YneE/VCCN1/2-like"/>
</dbReference>
<evidence type="ECO:0000313" key="10">
    <source>
        <dbReference type="EMBL" id="MFC6789770.1"/>
    </source>
</evidence>
<feature type="transmembrane region" description="Helical" evidence="9">
    <location>
        <begin position="47"/>
        <end position="71"/>
    </location>
</feature>
<keyword evidence="6" id="KW-0406">Ion transport</keyword>
<comment type="subcellular location">
    <subcellularLocation>
        <location evidence="1">Cell membrane</location>
        <topology evidence="1">Multi-pass membrane protein</topology>
    </subcellularLocation>
</comment>
<dbReference type="RefSeq" id="WP_378968962.1">
    <property type="nucleotide sequence ID" value="NZ_JBHSWN010000001.1"/>
</dbReference>
<evidence type="ECO:0000256" key="5">
    <source>
        <dbReference type="ARBA" id="ARBA00022989"/>
    </source>
</evidence>
<protein>
    <submittedName>
        <fullName evidence="10">Bestrophin family protein</fullName>
    </submittedName>
</protein>
<organism evidence="10 11">
    <name type="scientific">Methylobacterium komagatae</name>
    <dbReference type="NCBI Taxonomy" id="374425"/>
    <lineage>
        <taxon>Bacteria</taxon>
        <taxon>Pseudomonadati</taxon>
        <taxon>Pseudomonadota</taxon>
        <taxon>Alphaproteobacteria</taxon>
        <taxon>Hyphomicrobiales</taxon>
        <taxon>Methylobacteriaceae</taxon>
        <taxon>Methylobacterium</taxon>
    </lineage>
</organism>
<keyword evidence="5 9" id="KW-1133">Transmembrane helix</keyword>
<comment type="caution">
    <text evidence="10">The sequence shown here is derived from an EMBL/GenBank/DDBJ whole genome shotgun (WGS) entry which is preliminary data.</text>
</comment>
<evidence type="ECO:0000256" key="4">
    <source>
        <dbReference type="ARBA" id="ARBA00022692"/>
    </source>
</evidence>
<keyword evidence="7 9" id="KW-0472">Membrane</keyword>
<keyword evidence="3" id="KW-1003">Cell membrane</keyword>
<keyword evidence="4 9" id="KW-0812">Transmembrane</keyword>
<evidence type="ECO:0000256" key="1">
    <source>
        <dbReference type="ARBA" id="ARBA00004651"/>
    </source>
</evidence>
<evidence type="ECO:0000256" key="7">
    <source>
        <dbReference type="ARBA" id="ARBA00023136"/>
    </source>
</evidence>
<evidence type="ECO:0000256" key="9">
    <source>
        <dbReference type="SAM" id="Phobius"/>
    </source>
</evidence>
<sequence length="326" mass="35258">MIVRPRPTLVTVMFALRGSILPQVAPTVITLTAFSVVVVAAEQRWPWAFPVTAGVGPFTLIGLALSIFLSFRNNACYDRWWEARKVWGSLIVETRGLARTIPALLPGEEHAALRRACLLRVLAFTSALHACLRGGDEAEAAAPWLPEKEAASLRERPSPVDATLRPMLADLAAAMQAGALTDVLFGLLERKVSDLCAIQTACERIRHTPVPFAYTLLVYRTAWLYCLFLPVGLSGSLGWATPFAVALVTYTFFGLDALGDELEEPFGTAPNDLPSMRCCAPSSGLCSTPSATRCRRPSRRTATGCGEARSVAILIAASGKCRRRSV</sequence>
<dbReference type="Pfam" id="PF25539">
    <property type="entry name" value="Bestrophin_2"/>
    <property type="match status" value="1"/>
</dbReference>
<evidence type="ECO:0000256" key="3">
    <source>
        <dbReference type="ARBA" id="ARBA00022475"/>
    </source>
</evidence>
<feature type="transmembrane region" description="Helical" evidence="9">
    <location>
        <begin position="20"/>
        <end position="41"/>
    </location>
</feature>